<evidence type="ECO:0000313" key="2">
    <source>
        <dbReference type="EMBL" id="KDO18125.1"/>
    </source>
</evidence>
<evidence type="ECO:0000256" key="1">
    <source>
        <dbReference type="SAM" id="MobiDB-lite"/>
    </source>
</evidence>
<evidence type="ECO:0000313" key="3">
    <source>
        <dbReference type="Proteomes" id="UP000030745"/>
    </source>
</evidence>
<dbReference type="GeneID" id="24138042"/>
<name>A0A067BN02_SAPPC</name>
<sequence>MAPTKTTKTKPHGRTRLASDAAPPKPSLISTESLATAIARCKEEVAEIVA</sequence>
<proteinExistence type="predicted"/>
<protein>
    <submittedName>
        <fullName evidence="2">Uncharacterized protein</fullName>
    </submittedName>
</protein>
<accession>A0A067BN02</accession>
<dbReference type="AlphaFoldDB" id="A0A067BN02"/>
<feature type="non-terminal residue" evidence="2">
    <location>
        <position position="50"/>
    </location>
</feature>
<dbReference type="EMBL" id="KK583492">
    <property type="protein sequence ID" value="KDO18125.1"/>
    <property type="molecule type" value="Genomic_DNA"/>
</dbReference>
<organism evidence="2 3">
    <name type="scientific">Saprolegnia parasitica (strain CBS 223.65)</name>
    <dbReference type="NCBI Taxonomy" id="695850"/>
    <lineage>
        <taxon>Eukaryota</taxon>
        <taxon>Sar</taxon>
        <taxon>Stramenopiles</taxon>
        <taxon>Oomycota</taxon>
        <taxon>Saprolegniomycetes</taxon>
        <taxon>Saprolegniales</taxon>
        <taxon>Saprolegniaceae</taxon>
        <taxon>Saprolegnia</taxon>
    </lineage>
</organism>
<feature type="region of interest" description="Disordered" evidence="1">
    <location>
        <begin position="1"/>
        <end position="28"/>
    </location>
</feature>
<dbReference type="RefSeq" id="XP_012211161.1">
    <property type="nucleotide sequence ID" value="XM_012355771.1"/>
</dbReference>
<keyword evidence="3" id="KW-1185">Reference proteome</keyword>
<dbReference type="KEGG" id="spar:SPRG_16414"/>
<gene>
    <name evidence="2" type="ORF">SPRG_16414</name>
</gene>
<dbReference type="Proteomes" id="UP000030745">
    <property type="component" value="Unassembled WGS sequence"/>
</dbReference>
<dbReference type="VEuPathDB" id="FungiDB:SPRG_16414"/>
<reference evidence="2 3" key="1">
    <citation type="journal article" date="2013" name="PLoS Genet.">
        <title>Distinctive expansion of potential virulence genes in the genome of the oomycete fish pathogen Saprolegnia parasitica.</title>
        <authorList>
            <person name="Jiang R.H."/>
            <person name="de Bruijn I."/>
            <person name="Haas B.J."/>
            <person name="Belmonte R."/>
            <person name="Lobach L."/>
            <person name="Christie J."/>
            <person name="van den Ackerveken G."/>
            <person name="Bottin A."/>
            <person name="Bulone V."/>
            <person name="Diaz-Moreno S.M."/>
            <person name="Dumas B."/>
            <person name="Fan L."/>
            <person name="Gaulin E."/>
            <person name="Govers F."/>
            <person name="Grenville-Briggs L.J."/>
            <person name="Horner N.R."/>
            <person name="Levin J.Z."/>
            <person name="Mammella M."/>
            <person name="Meijer H.J."/>
            <person name="Morris P."/>
            <person name="Nusbaum C."/>
            <person name="Oome S."/>
            <person name="Phillips A.J."/>
            <person name="van Rooyen D."/>
            <person name="Rzeszutek E."/>
            <person name="Saraiva M."/>
            <person name="Secombes C.J."/>
            <person name="Seidl M.F."/>
            <person name="Snel B."/>
            <person name="Stassen J.H."/>
            <person name="Sykes S."/>
            <person name="Tripathy S."/>
            <person name="van den Berg H."/>
            <person name="Vega-Arreguin J.C."/>
            <person name="Wawra S."/>
            <person name="Young S.K."/>
            <person name="Zeng Q."/>
            <person name="Dieguez-Uribeondo J."/>
            <person name="Russ C."/>
            <person name="Tyler B.M."/>
            <person name="van West P."/>
        </authorList>
    </citation>
    <scope>NUCLEOTIDE SEQUENCE [LARGE SCALE GENOMIC DNA]</scope>
    <source>
        <strain evidence="2 3">CBS 223.65</strain>
    </source>
</reference>